<dbReference type="EMBL" id="BOMB01000021">
    <property type="protein sequence ID" value="GID12781.1"/>
    <property type="molecule type" value="Genomic_DNA"/>
</dbReference>
<feature type="compositionally biased region" description="Basic and acidic residues" evidence="1">
    <location>
        <begin position="59"/>
        <end position="79"/>
    </location>
</feature>
<evidence type="ECO:0000256" key="2">
    <source>
        <dbReference type="SAM" id="Phobius"/>
    </source>
</evidence>
<dbReference type="RefSeq" id="WP_203659088.1">
    <property type="nucleotide sequence ID" value="NZ_BAAAZM010000008.1"/>
</dbReference>
<comment type="caution">
    <text evidence="3">The sequence shown here is derived from an EMBL/GenBank/DDBJ whole genome shotgun (WGS) entry which is preliminary data.</text>
</comment>
<evidence type="ECO:0000256" key="1">
    <source>
        <dbReference type="SAM" id="MobiDB-lite"/>
    </source>
</evidence>
<feature type="transmembrane region" description="Helical" evidence="2">
    <location>
        <begin position="6"/>
        <end position="25"/>
    </location>
</feature>
<keyword evidence="2" id="KW-1133">Transmembrane helix</keyword>
<protein>
    <submittedName>
        <fullName evidence="3">Uncharacterized protein</fullName>
    </submittedName>
</protein>
<proteinExistence type="predicted"/>
<feature type="region of interest" description="Disordered" evidence="1">
    <location>
        <begin position="38"/>
        <end position="80"/>
    </location>
</feature>
<sequence length="142" mass="15002">MPAPVSILIAFGLIAGLAIVLRWTYGSDLAERRYQVSPADDDPITPAAATGPPFPAHDLVPDGAHEAIDPAPHDHRVDAAESGDEGFGLLRTAYVADTDRAASLVREVLAEAGIRSTVAHRAGRLAVMVFADQLDEARRLVG</sequence>
<name>A0A8J3J704_9ACTN</name>
<gene>
    <name evidence="3" type="ORF">Aru02nite_36700</name>
</gene>
<dbReference type="Proteomes" id="UP000612808">
    <property type="component" value="Unassembled WGS sequence"/>
</dbReference>
<evidence type="ECO:0000313" key="3">
    <source>
        <dbReference type="EMBL" id="GID12781.1"/>
    </source>
</evidence>
<evidence type="ECO:0000313" key="4">
    <source>
        <dbReference type="Proteomes" id="UP000612808"/>
    </source>
</evidence>
<dbReference type="AlphaFoldDB" id="A0A8J3J704"/>
<organism evidence="3 4">
    <name type="scientific">Actinocatenispora rupis</name>
    <dbReference type="NCBI Taxonomy" id="519421"/>
    <lineage>
        <taxon>Bacteria</taxon>
        <taxon>Bacillati</taxon>
        <taxon>Actinomycetota</taxon>
        <taxon>Actinomycetes</taxon>
        <taxon>Micromonosporales</taxon>
        <taxon>Micromonosporaceae</taxon>
        <taxon>Actinocatenispora</taxon>
    </lineage>
</organism>
<keyword evidence="2" id="KW-0812">Transmembrane</keyword>
<keyword evidence="4" id="KW-1185">Reference proteome</keyword>
<reference evidence="3" key="1">
    <citation type="submission" date="2021-01" db="EMBL/GenBank/DDBJ databases">
        <title>Whole genome shotgun sequence of Actinocatenispora rupis NBRC 107355.</title>
        <authorList>
            <person name="Komaki H."/>
            <person name="Tamura T."/>
        </authorList>
    </citation>
    <scope>NUCLEOTIDE SEQUENCE</scope>
    <source>
        <strain evidence="3">NBRC 107355</strain>
    </source>
</reference>
<accession>A0A8J3J704</accession>
<keyword evidence="2" id="KW-0472">Membrane</keyword>